<evidence type="ECO:0000313" key="1">
    <source>
        <dbReference type="EMBL" id="KAK3592031.1"/>
    </source>
</evidence>
<keyword evidence="2" id="KW-1185">Reference proteome</keyword>
<accession>A0AAE0SHZ3</accession>
<dbReference type="EMBL" id="JAEAOA010001195">
    <property type="protein sequence ID" value="KAK3592031.1"/>
    <property type="molecule type" value="Genomic_DNA"/>
</dbReference>
<dbReference type="Proteomes" id="UP001195483">
    <property type="component" value="Unassembled WGS sequence"/>
</dbReference>
<name>A0AAE0SHZ3_9BIVA</name>
<evidence type="ECO:0000313" key="2">
    <source>
        <dbReference type="Proteomes" id="UP001195483"/>
    </source>
</evidence>
<dbReference type="AlphaFoldDB" id="A0AAE0SHZ3"/>
<sequence length="65" mass="7408">MYPVPGALISLNTKQGNPIPRNCELRGLILDRSVHENAKRKDCVQKEYQVPTANKRNKMILDPAY</sequence>
<proteinExistence type="predicted"/>
<gene>
    <name evidence="1" type="ORF">CHS0354_019284</name>
</gene>
<reference evidence="1" key="3">
    <citation type="submission" date="2023-05" db="EMBL/GenBank/DDBJ databases">
        <authorList>
            <person name="Smith C.H."/>
        </authorList>
    </citation>
    <scope>NUCLEOTIDE SEQUENCE</scope>
    <source>
        <strain evidence="1">CHS0354</strain>
        <tissue evidence="1">Mantle</tissue>
    </source>
</reference>
<reference evidence="1" key="2">
    <citation type="journal article" date="2021" name="Genome Biol. Evol.">
        <title>Developing a high-quality reference genome for a parasitic bivalve with doubly uniparental inheritance (Bivalvia: Unionida).</title>
        <authorList>
            <person name="Smith C.H."/>
        </authorList>
    </citation>
    <scope>NUCLEOTIDE SEQUENCE</scope>
    <source>
        <strain evidence="1">CHS0354</strain>
        <tissue evidence="1">Mantle</tissue>
    </source>
</reference>
<comment type="caution">
    <text evidence="1">The sequence shown here is derived from an EMBL/GenBank/DDBJ whole genome shotgun (WGS) entry which is preliminary data.</text>
</comment>
<reference evidence="1" key="1">
    <citation type="journal article" date="2021" name="Genome Biol. Evol.">
        <title>A High-Quality Reference Genome for a Parasitic Bivalve with Doubly Uniparental Inheritance (Bivalvia: Unionida).</title>
        <authorList>
            <person name="Smith C.H."/>
        </authorList>
    </citation>
    <scope>NUCLEOTIDE SEQUENCE</scope>
    <source>
        <strain evidence="1">CHS0354</strain>
    </source>
</reference>
<organism evidence="1 2">
    <name type="scientific">Potamilus streckersoni</name>
    <dbReference type="NCBI Taxonomy" id="2493646"/>
    <lineage>
        <taxon>Eukaryota</taxon>
        <taxon>Metazoa</taxon>
        <taxon>Spiralia</taxon>
        <taxon>Lophotrochozoa</taxon>
        <taxon>Mollusca</taxon>
        <taxon>Bivalvia</taxon>
        <taxon>Autobranchia</taxon>
        <taxon>Heteroconchia</taxon>
        <taxon>Palaeoheterodonta</taxon>
        <taxon>Unionida</taxon>
        <taxon>Unionoidea</taxon>
        <taxon>Unionidae</taxon>
        <taxon>Ambleminae</taxon>
        <taxon>Lampsilini</taxon>
        <taxon>Potamilus</taxon>
    </lineage>
</organism>
<protein>
    <submittedName>
        <fullName evidence="1">Uncharacterized protein</fullName>
    </submittedName>
</protein>